<evidence type="ECO:0000313" key="2">
    <source>
        <dbReference type="Proteomes" id="UP000224460"/>
    </source>
</evidence>
<reference evidence="1" key="1">
    <citation type="submission" date="2017-10" db="EMBL/GenBank/DDBJ databases">
        <title>Genome sequence of cellulolytic Lachnospiraceae bacterium XHS1971 isolated from hotspring sediment.</title>
        <authorList>
            <person name="Vasudevan G."/>
            <person name="Joshi A.J."/>
            <person name="Hivarkar S."/>
            <person name="Lanjekar V.B."/>
            <person name="Dhakephalkar P.K."/>
            <person name="Dagar S."/>
        </authorList>
    </citation>
    <scope>NUCLEOTIDE SEQUENCE</scope>
    <source>
        <strain evidence="1">XHS1971</strain>
    </source>
</reference>
<proteinExistence type="predicted"/>
<evidence type="ECO:0000313" key="1">
    <source>
        <dbReference type="EMBL" id="PHV69594.1"/>
    </source>
</evidence>
<name>A0AC61D7Y0_9FIRM</name>
<comment type="caution">
    <text evidence="1">The sequence shown here is derived from an EMBL/GenBank/DDBJ whole genome shotgun (WGS) entry which is preliminary data.</text>
</comment>
<accession>A0AC61D7Y0</accession>
<dbReference type="EMBL" id="PEDL01000023">
    <property type="protein sequence ID" value="PHV69594.1"/>
    <property type="molecule type" value="Genomic_DNA"/>
</dbReference>
<dbReference type="Proteomes" id="UP000224460">
    <property type="component" value="Unassembled WGS sequence"/>
</dbReference>
<gene>
    <name evidence="1" type="ORF">CS063_14890</name>
</gene>
<keyword evidence="2" id="KW-1185">Reference proteome</keyword>
<organism evidence="1 2">
    <name type="scientific">Sporanaerobium hydrogeniformans</name>
    <dbReference type="NCBI Taxonomy" id="3072179"/>
    <lineage>
        <taxon>Bacteria</taxon>
        <taxon>Bacillati</taxon>
        <taxon>Bacillota</taxon>
        <taxon>Clostridia</taxon>
        <taxon>Lachnospirales</taxon>
        <taxon>Lachnospiraceae</taxon>
        <taxon>Sporanaerobium</taxon>
    </lineage>
</organism>
<protein>
    <submittedName>
        <fullName evidence="1">Uncharacterized protein</fullName>
    </submittedName>
</protein>
<sequence>MQKNYERLEEEYYGIENEQDDQYDNEETIEYPFDADMIRVDQQMLSLEYLYRLMKEQNLDLSPTFQRSKVWKEKRRKSLLIESLMLRIPIPAFYFYENENATFTVIDGKQRLTTIRDFLNDDFALYGLEYLHACEGKKFSQLDAKYQQRIYRTQFAINTLDVRSPHRVVFDIFRRVNTGGVALNPQEIRNAMASEGTRQFLKKLSKLEVFKKATRARINDDRMAAQEVVLRYIAFKKLYDEQKGNIDFIYGDVTSYLDTTIMELRKAAKDTYIEYEESFAKAMKMGAAIFGKFAFTKCYLEGETIYNNLDIINKTLFTSWSVVLSDPKYQREKILGCREEIVKQVAYRITYDTSYANAITLGTNGRRSVNIAFEVAKEILEEVLHND</sequence>